<sequence>MQQEDGIALAGNLRIQVTVTDPQVGHPATLVSCVFAPTDGHKPDVASSAGLRQPGVTHLRV</sequence>
<evidence type="ECO:0000313" key="1">
    <source>
        <dbReference type="EMBL" id="GIE25819.1"/>
    </source>
</evidence>
<protein>
    <submittedName>
        <fullName evidence="1">Uncharacterized protein</fullName>
    </submittedName>
</protein>
<proteinExistence type="predicted"/>
<evidence type="ECO:0000313" key="2">
    <source>
        <dbReference type="Proteomes" id="UP000603200"/>
    </source>
</evidence>
<reference evidence="1 2" key="1">
    <citation type="submission" date="2021-01" db="EMBL/GenBank/DDBJ databases">
        <title>Whole genome shotgun sequence of Actinoplanes humidus NBRC 14915.</title>
        <authorList>
            <person name="Komaki H."/>
            <person name="Tamura T."/>
        </authorList>
    </citation>
    <scope>NUCLEOTIDE SEQUENCE [LARGE SCALE GENOMIC DNA]</scope>
    <source>
        <strain evidence="1 2">NBRC 14915</strain>
    </source>
</reference>
<gene>
    <name evidence="1" type="ORF">Ahu01nite_089210</name>
</gene>
<accession>A0ABQ4A4P5</accession>
<keyword evidence="2" id="KW-1185">Reference proteome</keyword>
<comment type="caution">
    <text evidence="1">The sequence shown here is derived from an EMBL/GenBank/DDBJ whole genome shotgun (WGS) entry which is preliminary data.</text>
</comment>
<dbReference type="EMBL" id="BOMN01000129">
    <property type="protein sequence ID" value="GIE25819.1"/>
    <property type="molecule type" value="Genomic_DNA"/>
</dbReference>
<dbReference type="Proteomes" id="UP000603200">
    <property type="component" value="Unassembled WGS sequence"/>
</dbReference>
<name>A0ABQ4A4P5_9ACTN</name>
<organism evidence="1 2">
    <name type="scientific">Winogradskya humida</name>
    <dbReference type="NCBI Taxonomy" id="113566"/>
    <lineage>
        <taxon>Bacteria</taxon>
        <taxon>Bacillati</taxon>
        <taxon>Actinomycetota</taxon>
        <taxon>Actinomycetes</taxon>
        <taxon>Micromonosporales</taxon>
        <taxon>Micromonosporaceae</taxon>
        <taxon>Winogradskya</taxon>
    </lineage>
</organism>